<dbReference type="RefSeq" id="WP_123880713.1">
    <property type="nucleotide sequence ID" value="NZ_CP033920.1"/>
</dbReference>
<dbReference type="Proteomes" id="UP000273270">
    <property type="component" value="Chromosome"/>
</dbReference>
<name>A0A376DZ47_CHRCU</name>
<accession>A0A3G6MAU9</accession>
<evidence type="ECO:0000256" key="1">
    <source>
        <dbReference type="SAM" id="Phobius"/>
    </source>
</evidence>
<gene>
    <name evidence="2" type="ORF">EG346_18920</name>
    <name evidence="3" type="ORF">NCTC13533_02385</name>
</gene>
<feature type="transmembrane region" description="Helical" evidence="1">
    <location>
        <begin position="21"/>
        <end position="42"/>
    </location>
</feature>
<protein>
    <submittedName>
        <fullName evidence="3">Uncharacterized protein</fullName>
    </submittedName>
</protein>
<dbReference type="OrthoDB" id="9933708at2"/>
<keyword evidence="1" id="KW-0812">Transmembrane</keyword>
<feature type="transmembrane region" description="Helical" evidence="1">
    <location>
        <begin position="100"/>
        <end position="119"/>
    </location>
</feature>
<dbReference type="KEGG" id="ccau:EG346_18920"/>
<reference evidence="5" key="2">
    <citation type="submission" date="2018-11" db="EMBL/GenBank/DDBJ databases">
        <title>Proposal to divide the Flavobacteriaceae and reorganize its genera based on Amino Acid Identity values calculated from whole genome sequences.</title>
        <authorList>
            <person name="Nicholson A.C."/>
            <person name="Gulvik C.A."/>
            <person name="Whitney A.M."/>
            <person name="Humrighouse B.W."/>
            <person name="Bell M."/>
            <person name="Holmes B."/>
            <person name="Steigerwalt A.G."/>
            <person name="Villarma A."/>
            <person name="Sheth M."/>
            <person name="Batra D."/>
            <person name="Pryor J."/>
            <person name="Bernardet J.-F."/>
            <person name="Hugo C."/>
            <person name="Kampfer P."/>
            <person name="Newman J."/>
            <person name="McQuiston J.R."/>
        </authorList>
    </citation>
    <scope>NUCLEOTIDE SEQUENCE [LARGE SCALE GENOMIC DNA]</scope>
    <source>
        <strain evidence="5">G0188</strain>
    </source>
</reference>
<feature type="transmembrane region" description="Helical" evidence="1">
    <location>
        <begin position="200"/>
        <end position="221"/>
    </location>
</feature>
<evidence type="ECO:0000313" key="3">
    <source>
        <dbReference type="EMBL" id="STC97263.1"/>
    </source>
</evidence>
<dbReference type="Proteomes" id="UP000255224">
    <property type="component" value="Unassembled WGS sequence"/>
</dbReference>
<keyword evidence="5" id="KW-1185">Reference proteome</keyword>
<reference evidence="3 4" key="1">
    <citation type="submission" date="2018-06" db="EMBL/GenBank/DDBJ databases">
        <authorList>
            <consortium name="Pathogen Informatics"/>
            <person name="Doyle S."/>
        </authorList>
    </citation>
    <scope>NUCLEOTIDE SEQUENCE [LARGE SCALE GENOMIC DNA]</scope>
    <source>
        <strain evidence="3 4">NCTC13533</strain>
    </source>
</reference>
<evidence type="ECO:0000313" key="4">
    <source>
        <dbReference type="Proteomes" id="UP000255224"/>
    </source>
</evidence>
<evidence type="ECO:0000313" key="5">
    <source>
        <dbReference type="Proteomes" id="UP000273270"/>
    </source>
</evidence>
<sequence length="222" mass="25634">MITILNYHLDLPVCIHNFDQLVLWLVILTSIGTITTGAYLASFSKGFLYTVKTYEHKNGFKRFSLTDLQFPFSKSHFKKLLLGMSSKTNSIIHKALKADVLFMPFAYGSLLLLFFYFWLRFTSQPDPHPVILSMLLNCWYFPLIAYVMDIFENNFTASLLKKLEILKQEKTTNYEDRKLNESDKSQLISRFRIKILIASGLKWLTAILSIGIILTALCILLV</sequence>
<reference evidence="2" key="3">
    <citation type="submission" date="2018-11" db="EMBL/GenBank/DDBJ databases">
        <title>Proposal to divide the Flavobacteriaceae and reorganize its genera based on Amino Acid Identity values calculated from whole genome sequences.</title>
        <authorList>
            <person name="Nicholson A.C."/>
            <person name="Gulvik C.A."/>
            <person name="Whitney A.M."/>
            <person name="Humrighouse B.W."/>
            <person name="Bell M."/>
            <person name="Holmes B."/>
            <person name="Steigerwalt A."/>
            <person name="Villarma A."/>
            <person name="Sheth M."/>
            <person name="Batra D."/>
            <person name="Pryor J."/>
            <person name="Bernardet J.-F."/>
            <person name="Hugo C."/>
            <person name="Kampfer P."/>
            <person name="Newman J."/>
            <person name="Mcquiston J.R."/>
        </authorList>
    </citation>
    <scope>NUCLEOTIDE SEQUENCE</scope>
    <source>
        <strain evidence="2">G0188</strain>
    </source>
</reference>
<dbReference type="EMBL" id="CP033920">
    <property type="protein sequence ID" value="AZA50123.1"/>
    <property type="molecule type" value="Genomic_DNA"/>
</dbReference>
<evidence type="ECO:0000313" key="2">
    <source>
        <dbReference type="EMBL" id="AZA50123.1"/>
    </source>
</evidence>
<proteinExistence type="predicted"/>
<keyword evidence="1" id="KW-1133">Transmembrane helix</keyword>
<organism evidence="3 4">
    <name type="scientific">Chryseobacterium carnipullorum</name>
    <dbReference type="NCBI Taxonomy" id="1124835"/>
    <lineage>
        <taxon>Bacteria</taxon>
        <taxon>Pseudomonadati</taxon>
        <taxon>Bacteroidota</taxon>
        <taxon>Flavobacteriia</taxon>
        <taxon>Flavobacteriales</taxon>
        <taxon>Weeksellaceae</taxon>
        <taxon>Chryseobacterium group</taxon>
        <taxon>Chryseobacterium</taxon>
    </lineage>
</organism>
<dbReference type="EMBL" id="UFVQ01000003">
    <property type="protein sequence ID" value="STC97263.1"/>
    <property type="molecule type" value="Genomic_DNA"/>
</dbReference>
<dbReference type="AlphaFoldDB" id="A0A376DZ47"/>
<keyword evidence="1" id="KW-0472">Membrane</keyword>
<accession>A0A376DZ47</accession>
<feature type="transmembrane region" description="Helical" evidence="1">
    <location>
        <begin position="131"/>
        <end position="151"/>
    </location>
</feature>